<feature type="region of interest" description="Disordered" evidence="7">
    <location>
        <begin position="626"/>
        <end position="667"/>
    </location>
</feature>
<dbReference type="InterPro" id="IPR000601">
    <property type="entry name" value="PKD_dom"/>
</dbReference>
<dbReference type="PROSITE" id="PS50093">
    <property type="entry name" value="PKD"/>
    <property type="match status" value="1"/>
</dbReference>
<gene>
    <name evidence="10" type="ORF">HQN59_19120</name>
</gene>
<evidence type="ECO:0000256" key="4">
    <source>
        <dbReference type="ARBA" id="ARBA00022825"/>
    </source>
</evidence>
<feature type="active site" description="Charge relay system" evidence="5">
    <location>
        <position position="461"/>
    </location>
</feature>
<dbReference type="InterPro" id="IPR023827">
    <property type="entry name" value="Peptidase_S8_Asp-AS"/>
</dbReference>
<evidence type="ECO:0000259" key="9">
    <source>
        <dbReference type="PROSITE" id="PS50093"/>
    </source>
</evidence>
<evidence type="ECO:0000313" key="11">
    <source>
        <dbReference type="Proteomes" id="UP000529637"/>
    </source>
</evidence>
<evidence type="ECO:0000256" key="6">
    <source>
        <dbReference type="RuleBase" id="RU003355"/>
    </source>
</evidence>
<evidence type="ECO:0000256" key="8">
    <source>
        <dbReference type="SAM" id="Phobius"/>
    </source>
</evidence>
<keyword evidence="4 5" id="KW-0720">Serine protease</keyword>
<dbReference type="SMART" id="SM00089">
    <property type="entry name" value="PKD"/>
    <property type="match status" value="1"/>
</dbReference>
<evidence type="ECO:0000256" key="1">
    <source>
        <dbReference type="ARBA" id="ARBA00011073"/>
    </source>
</evidence>
<dbReference type="InterPro" id="IPR035986">
    <property type="entry name" value="PKD_dom_sf"/>
</dbReference>
<dbReference type="InterPro" id="IPR013783">
    <property type="entry name" value="Ig-like_fold"/>
</dbReference>
<organism evidence="10 11">
    <name type="scientific">Piscinibacter koreensis</name>
    <dbReference type="NCBI Taxonomy" id="2742824"/>
    <lineage>
        <taxon>Bacteria</taxon>
        <taxon>Pseudomonadati</taxon>
        <taxon>Pseudomonadota</taxon>
        <taxon>Betaproteobacteria</taxon>
        <taxon>Burkholderiales</taxon>
        <taxon>Sphaerotilaceae</taxon>
        <taxon>Piscinibacter</taxon>
    </lineage>
</organism>
<accession>A0A7Y6TYA1</accession>
<feature type="region of interest" description="Disordered" evidence="7">
    <location>
        <begin position="225"/>
        <end position="266"/>
    </location>
</feature>
<dbReference type="PROSITE" id="PS51892">
    <property type="entry name" value="SUBTILASE"/>
    <property type="match status" value="1"/>
</dbReference>
<dbReference type="Proteomes" id="UP000529637">
    <property type="component" value="Unassembled WGS sequence"/>
</dbReference>
<dbReference type="Pfam" id="PF00801">
    <property type="entry name" value="PKD"/>
    <property type="match status" value="1"/>
</dbReference>
<evidence type="ECO:0000256" key="7">
    <source>
        <dbReference type="SAM" id="MobiDB-lite"/>
    </source>
</evidence>
<dbReference type="InterPro" id="IPR023828">
    <property type="entry name" value="Peptidase_S8_Ser-AS"/>
</dbReference>
<dbReference type="InterPro" id="IPR015500">
    <property type="entry name" value="Peptidase_S8_subtilisin-rel"/>
</dbReference>
<dbReference type="AlphaFoldDB" id="A0A7Y6TYA1"/>
<name>A0A7Y6TYA1_9BURK</name>
<dbReference type="PANTHER" id="PTHR43806">
    <property type="entry name" value="PEPTIDASE S8"/>
    <property type="match status" value="1"/>
</dbReference>
<keyword evidence="8" id="KW-0812">Transmembrane</keyword>
<protein>
    <submittedName>
        <fullName evidence="10">S8 family serine peptidase</fullName>
    </submittedName>
</protein>
<dbReference type="Gene3D" id="2.60.40.10">
    <property type="entry name" value="Immunoglobulins"/>
    <property type="match status" value="1"/>
</dbReference>
<dbReference type="CDD" id="cd07496">
    <property type="entry name" value="Peptidases_S8_13"/>
    <property type="match status" value="1"/>
</dbReference>
<dbReference type="Pfam" id="PF00082">
    <property type="entry name" value="Peptidase_S8"/>
    <property type="match status" value="1"/>
</dbReference>
<feature type="compositionally biased region" description="Basic and acidic residues" evidence="7">
    <location>
        <begin position="225"/>
        <end position="239"/>
    </location>
</feature>
<dbReference type="InterPro" id="IPR050131">
    <property type="entry name" value="Peptidase_S8_subtilisin-like"/>
</dbReference>
<feature type="compositionally biased region" description="Polar residues" evidence="7">
    <location>
        <begin position="250"/>
        <end position="266"/>
    </location>
</feature>
<keyword evidence="8" id="KW-0472">Membrane</keyword>
<dbReference type="InterPro" id="IPR022409">
    <property type="entry name" value="PKD/Chitinase_dom"/>
</dbReference>
<feature type="transmembrane region" description="Helical" evidence="8">
    <location>
        <begin position="669"/>
        <end position="687"/>
    </location>
</feature>
<dbReference type="EMBL" id="JABWMJ010000009">
    <property type="protein sequence ID" value="NUZ07881.1"/>
    <property type="molecule type" value="Genomic_DNA"/>
</dbReference>
<feature type="compositionally biased region" description="Polar residues" evidence="7">
    <location>
        <begin position="626"/>
        <end position="638"/>
    </location>
</feature>
<sequence length="695" mass="68873">MRFPRTLLTSIVLGSTLLAPLARHTPLAQDVGAASSAAVSARVIVKYRADSALLKKVAQAVGTNASPEAVRANRVAALSTKVGVALRAGLDISDQTTVVHAEGLTSEQLATRLAADADVEYAVPDRMKRRVSVPNDPLYASRAYASSTTGGPLVGQWYLKPPGPAGTAANTAPSAINAEGAWDLTTGNPNIVVAVLDTGIRFDHSDFRTVANGGNLLPGYDMVADDRTAADGQPGRDADASDPGDGVTQAEANSIPGCSSTDVGPSSWHGTQTAGLIGALTDNGVGIASVGRNVRVLPVRVLGKCGGFDSDIVAAMRWAAGLNVPGVPANPNRAHVINLSLGGAGSCGTVYSQAMAEINAVGTVVVAAAGNSAGRAVSDPANCPNIIAVGGLRHVGTKVGFSDLGPEIAISAPGGNCVNTASAAPCLYPIMTTSNSGTIQPVAGAAGSAFSDAFGYSVGTSFSAPLVAGTVGLMKSVSPTITPAQVRTALQSTARPFPTTGAENSPGEPAPTACRAPGNSDQLQCYCTTSTCGAGMLDTRAAVAAVGGVASVQARVSLATQSPVAGQPVTLSAAGSVVPSGRSIVSYRWEIDSSGGIVSGFVGATDGPTVSLTPTGPGTFSVRLTTTDDQGQSSSDILTVTVGEGSGGDVPGGDDGADDGGGGGGGGSLGAGSLGLLGLGIAALAALRRRRADAR</sequence>
<keyword evidence="2 5" id="KW-0645">Protease</keyword>
<dbReference type="GO" id="GO:0004252">
    <property type="term" value="F:serine-type endopeptidase activity"/>
    <property type="evidence" value="ECO:0007669"/>
    <property type="project" value="UniProtKB-UniRule"/>
</dbReference>
<evidence type="ECO:0000313" key="10">
    <source>
        <dbReference type="EMBL" id="NUZ07881.1"/>
    </source>
</evidence>
<feature type="active site" description="Charge relay system" evidence="5">
    <location>
        <position position="197"/>
    </location>
</feature>
<dbReference type="GO" id="GO:0006508">
    <property type="term" value="P:proteolysis"/>
    <property type="evidence" value="ECO:0007669"/>
    <property type="project" value="UniProtKB-KW"/>
</dbReference>
<dbReference type="InterPro" id="IPR036852">
    <property type="entry name" value="Peptidase_S8/S53_dom_sf"/>
</dbReference>
<dbReference type="PROSITE" id="PS00138">
    <property type="entry name" value="SUBTILASE_SER"/>
    <property type="match status" value="1"/>
</dbReference>
<dbReference type="PRINTS" id="PR00723">
    <property type="entry name" value="SUBTILISIN"/>
</dbReference>
<dbReference type="RefSeq" id="WP_176070710.1">
    <property type="nucleotide sequence ID" value="NZ_JABWMJ010000009.1"/>
</dbReference>
<proteinExistence type="inferred from homology"/>
<reference evidence="10 11" key="1">
    <citation type="submission" date="2020-06" db="EMBL/GenBank/DDBJ databases">
        <title>Schlegella sp. ID0723 isolated from air conditioner.</title>
        <authorList>
            <person name="Kim D.Y."/>
            <person name="Kim D.-U."/>
        </authorList>
    </citation>
    <scope>NUCLEOTIDE SEQUENCE [LARGE SCALE GENOMIC DNA]</scope>
    <source>
        <strain evidence="10 11">ID0723</strain>
    </source>
</reference>
<keyword evidence="11" id="KW-1185">Reference proteome</keyword>
<feature type="domain" description="PKD" evidence="9">
    <location>
        <begin position="580"/>
        <end position="642"/>
    </location>
</feature>
<dbReference type="Gene3D" id="3.40.50.200">
    <property type="entry name" value="Peptidase S8/S53 domain"/>
    <property type="match status" value="1"/>
</dbReference>
<dbReference type="SUPFAM" id="SSF52743">
    <property type="entry name" value="Subtilisin-like"/>
    <property type="match status" value="1"/>
</dbReference>
<feature type="region of interest" description="Disordered" evidence="7">
    <location>
        <begin position="495"/>
        <end position="515"/>
    </location>
</feature>
<evidence type="ECO:0000256" key="2">
    <source>
        <dbReference type="ARBA" id="ARBA00022670"/>
    </source>
</evidence>
<evidence type="ECO:0000256" key="3">
    <source>
        <dbReference type="ARBA" id="ARBA00022801"/>
    </source>
</evidence>
<dbReference type="InterPro" id="IPR000209">
    <property type="entry name" value="Peptidase_S8/S53_dom"/>
</dbReference>
<dbReference type="PANTHER" id="PTHR43806:SF11">
    <property type="entry name" value="CEREVISIN-RELATED"/>
    <property type="match status" value="1"/>
</dbReference>
<comment type="caution">
    <text evidence="10">The sequence shown here is derived from an EMBL/GenBank/DDBJ whole genome shotgun (WGS) entry which is preliminary data.</text>
</comment>
<feature type="compositionally biased region" description="Gly residues" evidence="7">
    <location>
        <begin position="644"/>
        <end position="667"/>
    </location>
</feature>
<comment type="similarity">
    <text evidence="1 5 6">Belongs to the peptidase S8 family.</text>
</comment>
<keyword evidence="3 5" id="KW-0378">Hydrolase</keyword>
<feature type="active site" description="Charge relay system" evidence="5">
    <location>
        <position position="269"/>
    </location>
</feature>
<keyword evidence="8" id="KW-1133">Transmembrane helix</keyword>
<dbReference type="SUPFAM" id="SSF49299">
    <property type="entry name" value="PKD domain"/>
    <property type="match status" value="1"/>
</dbReference>
<dbReference type="PROSITE" id="PS00136">
    <property type="entry name" value="SUBTILASE_ASP"/>
    <property type="match status" value="1"/>
</dbReference>
<evidence type="ECO:0000256" key="5">
    <source>
        <dbReference type="PROSITE-ProRule" id="PRU01240"/>
    </source>
</evidence>
<dbReference type="CDD" id="cd00146">
    <property type="entry name" value="PKD"/>
    <property type="match status" value="1"/>
</dbReference>
<dbReference type="InterPro" id="IPR034176">
    <property type="entry name" value="Peptidases_S8_13"/>
</dbReference>